<reference evidence="11 12" key="1">
    <citation type="submission" date="2016-10" db="EMBL/GenBank/DDBJ databases">
        <authorList>
            <person name="de Groot N.N."/>
        </authorList>
    </citation>
    <scope>NUCLEOTIDE SEQUENCE [LARGE SCALE GENOMIC DNA]</scope>
    <source>
        <strain evidence="11 12">CGMCC 4.5739</strain>
    </source>
</reference>
<evidence type="ECO:0000256" key="4">
    <source>
        <dbReference type="ARBA" id="ARBA00022643"/>
    </source>
</evidence>
<dbReference type="InterPro" id="IPR013785">
    <property type="entry name" value="Aldolase_TIM"/>
</dbReference>
<dbReference type="EMBL" id="FOLM01000012">
    <property type="protein sequence ID" value="SFD26922.1"/>
    <property type="molecule type" value="Genomic_DNA"/>
</dbReference>
<dbReference type="PANTHER" id="PTHR42917">
    <property type="entry name" value="2,4-DIENOYL-COA REDUCTASE"/>
    <property type="match status" value="1"/>
</dbReference>
<dbReference type="Pfam" id="PF00724">
    <property type="entry name" value="Oxidored_FMN"/>
    <property type="match status" value="1"/>
</dbReference>
<evidence type="ECO:0000256" key="2">
    <source>
        <dbReference type="ARBA" id="ARBA00001966"/>
    </source>
</evidence>
<dbReference type="SUPFAM" id="SSF51395">
    <property type="entry name" value="FMN-linked oxidoreductases"/>
    <property type="match status" value="1"/>
</dbReference>
<feature type="compositionally biased region" description="Basic and acidic residues" evidence="9">
    <location>
        <begin position="111"/>
        <end position="121"/>
    </location>
</feature>
<keyword evidence="5" id="KW-0479">Metal-binding</keyword>
<evidence type="ECO:0000256" key="5">
    <source>
        <dbReference type="ARBA" id="ARBA00022723"/>
    </source>
</evidence>
<evidence type="ECO:0000313" key="11">
    <source>
        <dbReference type="EMBL" id="SFD26922.1"/>
    </source>
</evidence>
<evidence type="ECO:0000313" key="12">
    <source>
        <dbReference type="Proteomes" id="UP000199207"/>
    </source>
</evidence>
<comment type="cofactor">
    <cofactor evidence="2">
        <name>[4Fe-4S] cluster</name>
        <dbReference type="ChEBI" id="CHEBI:49883"/>
    </cofactor>
</comment>
<dbReference type="GO" id="GO:0016491">
    <property type="term" value="F:oxidoreductase activity"/>
    <property type="evidence" value="ECO:0007669"/>
    <property type="project" value="UniProtKB-KW"/>
</dbReference>
<name>A0A1I1QY59_9ACTN</name>
<accession>A0A1I1QY59</accession>
<dbReference type="Gene3D" id="3.20.20.70">
    <property type="entry name" value="Aldolase class I"/>
    <property type="match status" value="1"/>
</dbReference>
<evidence type="ECO:0000256" key="7">
    <source>
        <dbReference type="ARBA" id="ARBA00023004"/>
    </source>
</evidence>
<keyword evidence="4" id="KW-0288">FMN</keyword>
<dbReference type="GO" id="GO:0051536">
    <property type="term" value="F:iron-sulfur cluster binding"/>
    <property type="evidence" value="ECO:0007669"/>
    <property type="project" value="UniProtKB-KW"/>
</dbReference>
<evidence type="ECO:0000256" key="1">
    <source>
        <dbReference type="ARBA" id="ARBA00001917"/>
    </source>
</evidence>
<organism evidence="11 12">
    <name type="scientific">Streptomyces aidingensis</name>
    <dbReference type="NCBI Taxonomy" id="910347"/>
    <lineage>
        <taxon>Bacteria</taxon>
        <taxon>Bacillati</taxon>
        <taxon>Actinomycetota</taxon>
        <taxon>Actinomycetes</taxon>
        <taxon>Kitasatosporales</taxon>
        <taxon>Streptomycetaceae</taxon>
        <taxon>Streptomyces</taxon>
    </lineage>
</organism>
<feature type="domain" description="NADH:flavin oxidoreductase/NADH oxidase N-terminal" evidence="10">
    <location>
        <begin position="15"/>
        <end position="68"/>
    </location>
</feature>
<evidence type="ECO:0000256" key="6">
    <source>
        <dbReference type="ARBA" id="ARBA00023002"/>
    </source>
</evidence>
<dbReference type="PANTHER" id="PTHR42917:SF2">
    <property type="entry name" value="2,4-DIENOYL-COA REDUCTASE [(2E)-ENOYL-COA-PRODUCING]"/>
    <property type="match status" value="1"/>
</dbReference>
<feature type="region of interest" description="Disordered" evidence="9">
    <location>
        <begin position="73"/>
        <end position="149"/>
    </location>
</feature>
<keyword evidence="3" id="KW-0285">Flavoprotein</keyword>
<keyword evidence="6" id="KW-0560">Oxidoreductase</keyword>
<dbReference type="InterPro" id="IPR001155">
    <property type="entry name" value="OxRdtase_FMN_N"/>
</dbReference>
<comment type="cofactor">
    <cofactor evidence="1">
        <name>FMN</name>
        <dbReference type="ChEBI" id="CHEBI:58210"/>
    </cofactor>
</comment>
<sequence>MPLLHFGRYAYHRDPVAPSALKAPISPFTPRALPEEAVEATIEDFVRAAEPARPGGYDGVEIMGSEGYRSRGWCVPCRPGSPPGAGGRSTRYCPRPADRGPARRAAGRRRVAQEWRTESARNPDTFPTSGMRENPPGDESASGAGQESL</sequence>
<gene>
    <name evidence="11" type="ORF">SAMN05421773_11273</name>
</gene>
<evidence type="ECO:0000256" key="8">
    <source>
        <dbReference type="ARBA" id="ARBA00023014"/>
    </source>
</evidence>
<dbReference type="AlphaFoldDB" id="A0A1I1QY59"/>
<proteinExistence type="predicted"/>
<evidence type="ECO:0000256" key="9">
    <source>
        <dbReference type="SAM" id="MobiDB-lite"/>
    </source>
</evidence>
<keyword evidence="7" id="KW-0408">Iron</keyword>
<dbReference type="STRING" id="910347.SAMN05421773_11273"/>
<evidence type="ECO:0000259" key="10">
    <source>
        <dbReference type="Pfam" id="PF00724"/>
    </source>
</evidence>
<dbReference type="InterPro" id="IPR051793">
    <property type="entry name" value="NADH:flavin_oxidoreductase"/>
</dbReference>
<dbReference type="Proteomes" id="UP000199207">
    <property type="component" value="Unassembled WGS sequence"/>
</dbReference>
<dbReference type="GO" id="GO:0010181">
    <property type="term" value="F:FMN binding"/>
    <property type="evidence" value="ECO:0007669"/>
    <property type="project" value="InterPro"/>
</dbReference>
<protein>
    <submittedName>
        <fullName evidence="11">NADH:flavin oxidoreductase / NADH oxidase family protein</fullName>
    </submittedName>
</protein>
<keyword evidence="12" id="KW-1185">Reference proteome</keyword>
<keyword evidence="8" id="KW-0411">Iron-sulfur</keyword>
<dbReference type="GO" id="GO:0046872">
    <property type="term" value="F:metal ion binding"/>
    <property type="evidence" value="ECO:0007669"/>
    <property type="project" value="UniProtKB-KW"/>
</dbReference>
<evidence type="ECO:0000256" key="3">
    <source>
        <dbReference type="ARBA" id="ARBA00022630"/>
    </source>
</evidence>